<keyword evidence="1" id="KW-0032">Aminotransferase</keyword>
<organism evidence="1">
    <name type="scientific">Oryza australiensis</name>
    <dbReference type="NCBI Taxonomy" id="4532"/>
    <lineage>
        <taxon>Eukaryota</taxon>
        <taxon>Viridiplantae</taxon>
        <taxon>Streptophyta</taxon>
        <taxon>Embryophyta</taxon>
        <taxon>Tracheophyta</taxon>
        <taxon>Spermatophyta</taxon>
        <taxon>Magnoliopsida</taxon>
        <taxon>Liliopsida</taxon>
        <taxon>Poales</taxon>
        <taxon>Poaceae</taxon>
        <taxon>BOP clade</taxon>
        <taxon>Oryzoideae</taxon>
        <taxon>Oryzeae</taxon>
        <taxon>Oryzinae</taxon>
        <taxon>Oryza</taxon>
    </lineage>
</organism>
<gene>
    <name evidence="1" type="primary">OA_ABa0037F23.15</name>
</gene>
<protein>
    <submittedName>
        <fullName evidence="1">Aminotransferase-like</fullName>
    </submittedName>
</protein>
<name>A0A1V1H975_9ORYZ</name>
<accession>A0A1V1H975</accession>
<keyword evidence="1" id="KW-0808">Transferase</keyword>
<evidence type="ECO:0000313" key="1">
    <source>
        <dbReference type="EMBL" id="BAX25084.1"/>
    </source>
</evidence>
<reference evidence="1" key="1">
    <citation type="submission" date="2009-05" db="EMBL/GenBank/DDBJ databases">
        <title>Oryza sativa Japonica Group genomic DNA, chromosome 6, BAC clone:KMK0024M20, cultivar:Khau Mac Kho.</title>
        <authorList>
            <person name="Matsumoto T."/>
            <person name="Wu J."/>
            <person name="Kanamori H."/>
        </authorList>
    </citation>
    <scope>NUCLEOTIDE SEQUENCE</scope>
    <source>
        <strain evidence="1">IRGC 100882</strain>
    </source>
</reference>
<proteinExistence type="predicted"/>
<sequence length="99" mass="10749">MASSSTRSDATQTEYPEHLAHQIAIPDLVSPKQFLLGPIDNLDPSEFINAETNRIPFRFSTADLAHWSGAFKSCPSTDLNLGQLGIHGCRLGNKPTGLN</sequence>
<dbReference type="EMBL" id="AP011472">
    <property type="protein sequence ID" value="BAX25084.1"/>
    <property type="molecule type" value="Genomic_DNA"/>
</dbReference>
<dbReference type="AlphaFoldDB" id="A0A1V1H975"/>
<dbReference type="GO" id="GO:0008483">
    <property type="term" value="F:transaminase activity"/>
    <property type="evidence" value="ECO:0007669"/>
    <property type="project" value="UniProtKB-KW"/>
</dbReference>